<name>A0A164P644_9AGAM</name>
<reference evidence="2 3" key="1">
    <citation type="journal article" date="2016" name="Mol. Biol. Evol.">
        <title>Comparative Genomics of Early-Diverging Mushroom-Forming Fungi Provides Insights into the Origins of Lignocellulose Decay Capabilities.</title>
        <authorList>
            <person name="Nagy L.G."/>
            <person name="Riley R."/>
            <person name="Tritt A."/>
            <person name="Adam C."/>
            <person name="Daum C."/>
            <person name="Floudas D."/>
            <person name="Sun H."/>
            <person name="Yadav J.S."/>
            <person name="Pangilinan J."/>
            <person name="Larsson K.H."/>
            <person name="Matsuura K."/>
            <person name="Barry K."/>
            <person name="Labutti K."/>
            <person name="Kuo R."/>
            <person name="Ohm R.A."/>
            <person name="Bhattacharya S.S."/>
            <person name="Shirouzu T."/>
            <person name="Yoshinaga Y."/>
            <person name="Martin F.M."/>
            <person name="Grigoriev I.V."/>
            <person name="Hibbett D.S."/>
        </authorList>
    </citation>
    <scope>NUCLEOTIDE SEQUENCE [LARGE SCALE GENOMIC DNA]</scope>
    <source>
        <strain evidence="2 3">HHB9708</strain>
    </source>
</reference>
<dbReference type="Proteomes" id="UP000076722">
    <property type="component" value="Unassembled WGS sequence"/>
</dbReference>
<organism evidence="2 3">
    <name type="scientific">Sistotremastrum niveocremeum HHB9708</name>
    <dbReference type="NCBI Taxonomy" id="1314777"/>
    <lineage>
        <taxon>Eukaryota</taxon>
        <taxon>Fungi</taxon>
        <taxon>Dikarya</taxon>
        <taxon>Basidiomycota</taxon>
        <taxon>Agaricomycotina</taxon>
        <taxon>Agaricomycetes</taxon>
        <taxon>Sistotremastrales</taxon>
        <taxon>Sistotremastraceae</taxon>
        <taxon>Sertulicium</taxon>
        <taxon>Sertulicium niveocremeum</taxon>
    </lineage>
</organism>
<keyword evidence="1" id="KW-1133">Transmembrane helix</keyword>
<gene>
    <name evidence="2" type="ORF">SISNIDRAFT_265116</name>
</gene>
<protein>
    <submittedName>
        <fullName evidence="2">Uncharacterized protein</fullName>
    </submittedName>
</protein>
<evidence type="ECO:0000313" key="2">
    <source>
        <dbReference type="EMBL" id="KZS88400.1"/>
    </source>
</evidence>
<keyword evidence="1" id="KW-0812">Transmembrane</keyword>
<feature type="transmembrane region" description="Helical" evidence="1">
    <location>
        <begin position="64"/>
        <end position="81"/>
    </location>
</feature>
<dbReference type="AlphaFoldDB" id="A0A164P644"/>
<feature type="transmembrane region" description="Helical" evidence="1">
    <location>
        <begin position="87"/>
        <end position="107"/>
    </location>
</feature>
<keyword evidence="1" id="KW-0472">Membrane</keyword>
<accession>A0A164P644</accession>
<sequence>MNHPRFPHHFLLHRPHPWHPRRLKDRRRVTAAQSCLITSLPIHRHPALPNHHVSSLAAFQFSSYIAYRHLLVACYILYLSYSLQDSSTFSLCLWIPYFLSLLLRVSFPYSS</sequence>
<keyword evidence="3" id="KW-1185">Reference proteome</keyword>
<evidence type="ECO:0000256" key="1">
    <source>
        <dbReference type="SAM" id="Phobius"/>
    </source>
</evidence>
<dbReference type="EMBL" id="KV419437">
    <property type="protein sequence ID" value="KZS88400.1"/>
    <property type="molecule type" value="Genomic_DNA"/>
</dbReference>
<proteinExistence type="predicted"/>
<evidence type="ECO:0000313" key="3">
    <source>
        <dbReference type="Proteomes" id="UP000076722"/>
    </source>
</evidence>